<feature type="chain" id="PRO_5026727743" evidence="1">
    <location>
        <begin position="22"/>
        <end position="359"/>
    </location>
</feature>
<sequence>MSRLSIILLVGFLLSCFNTFSQSTKFSGVVIDKDTRESIPFVHFESASNQGIGFVSSENGSYKFQFNLDKSDTFSISVIGYKNLKVSVSELMNTDTVYMESKQLELNEFVVRAKPKTAREIFEEALESFNQKEYKDHDFIAGYEELLVSKDKQDTSFMRANCVITGFSPKEKTGLFNAKFHEKVAILDVDSYKLDTDHKIMNHLLHMTQETKINDMSSFSHGLNFMVTDTTINKDGHVVFKLSGRYSDGTPSLEAIIDVTDKRFLQLTNFLKCMKGGTAYYRAVFSDYLDVGLPTRVEMFICSDKPEFLEKKYKGMSVGVSLILHKKVTTPIETESWVEGSKSMFEGEIDLELKEKLGY</sequence>
<dbReference type="EMBL" id="WACR01000001">
    <property type="protein sequence ID" value="KAB1066084.1"/>
    <property type="molecule type" value="Genomic_DNA"/>
</dbReference>
<evidence type="ECO:0000313" key="2">
    <source>
        <dbReference type="EMBL" id="KAB1066084.1"/>
    </source>
</evidence>
<dbReference type="Pfam" id="PF13715">
    <property type="entry name" value="CarbopepD_reg_2"/>
    <property type="match status" value="1"/>
</dbReference>
<organism evidence="2 3">
    <name type="scientific">Salibacter halophilus</name>
    <dbReference type="NCBI Taxonomy" id="1803916"/>
    <lineage>
        <taxon>Bacteria</taxon>
        <taxon>Pseudomonadati</taxon>
        <taxon>Bacteroidota</taxon>
        <taxon>Flavobacteriia</taxon>
        <taxon>Flavobacteriales</taxon>
        <taxon>Salibacteraceae</taxon>
        <taxon>Salibacter</taxon>
    </lineage>
</organism>
<gene>
    <name evidence="2" type="ORF">F3059_01035</name>
</gene>
<keyword evidence="2" id="KW-0378">Hydrolase</keyword>
<keyword evidence="3" id="KW-1185">Reference proteome</keyword>
<evidence type="ECO:0000313" key="3">
    <source>
        <dbReference type="Proteomes" id="UP000435357"/>
    </source>
</evidence>
<proteinExistence type="predicted"/>
<comment type="caution">
    <text evidence="2">The sequence shown here is derived from an EMBL/GenBank/DDBJ whole genome shotgun (WGS) entry which is preliminary data.</text>
</comment>
<protein>
    <submittedName>
        <fullName evidence="2">Carboxypeptidase-like regulatory domain-containing protein</fullName>
    </submittedName>
</protein>
<evidence type="ECO:0000256" key="1">
    <source>
        <dbReference type="SAM" id="SignalP"/>
    </source>
</evidence>
<reference evidence="2 3" key="1">
    <citation type="submission" date="2019-09" db="EMBL/GenBank/DDBJ databases">
        <title>Genomes of Cryomorphaceae.</title>
        <authorList>
            <person name="Bowman J.P."/>
        </authorList>
    </citation>
    <scope>NUCLEOTIDE SEQUENCE [LARGE SCALE GENOMIC DNA]</scope>
    <source>
        <strain evidence="2 3">KCTC 52047</strain>
    </source>
</reference>
<name>A0A6N6M853_9FLAO</name>
<dbReference type="Proteomes" id="UP000435357">
    <property type="component" value="Unassembled WGS sequence"/>
</dbReference>
<accession>A0A6N6M853</accession>
<keyword evidence="1" id="KW-0732">Signal</keyword>
<keyword evidence="2" id="KW-0645">Protease</keyword>
<keyword evidence="2" id="KW-0121">Carboxypeptidase</keyword>
<dbReference type="GO" id="GO:0004180">
    <property type="term" value="F:carboxypeptidase activity"/>
    <property type="evidence" value="ECO:0007669"/>
    <property type="project" value="UniProtKB-KW"/>
</dbReference>
<dbReference type="RefSeq" id="WP_151166072.1">
    <property type="nucleotide sequence ID" value="NZ_WACR01000001.1"/>
</dbReference>
<dbReference type="InterPro" id="IPR008969">
    <property type="entry name" value="CarboxyPept-like_regulatory"/>
</dbReference>
<feature type="signal peptide" evidence="1">
    <location>
        <begin position="1"/>
        <end position="21"/>
    </location>
</feature>
<dbReference type="SUPFAM" id="SSF49464">
    <property type="entry name" value="Carboxypeptidase regulatory domain-like"/>
    <property type="match status" value="1"/>
</dbReference>
<dbReference type="PROSITE" id="PS51257">
    <property type="entry name" value="PROKAR_LIPOPROTEIN"/>
    <property type="match status" value="1"/>
</dbReference>
<dbReference type="OrthoDB" id="1164701at2"/>
<dbReference type="AlphaFoldDB" id="A0A6N6M853"/>